<dbReference type="EMBL" id="LT554356">
    <property type="protein sequence ID" value="SAM04308.1"/>
    <property type="molecule type" value="Genomic_DNA"/>
</dbReference>
<proteinExistence type="predicted"/>
<dbReference type="Proteomes" id="UP000078561">
    <property type="component" value="Unassembled WGS sequence"/>
</dbReference>
<keyword evidence="2" id="KW-1185">Reference proteome</keyword>
<reference evidence="1" key="1">
    <citation type="submission" date="2016-04" db="EMBL/GenBank/DDBJ databases">
        <authorList>
            <person name="Evans L.H."/>
            <person name="Alamgir A."/>
            <person name="Owens N."/>
            <person name="Weber N.D."/>
            <person name="Virtaneva K."/>
            <person name="Barbian K."/>
            <person name="Babar A."/>
            <person name="Rosenke K."/>
        </authorList>
    </citation>
    <scope>NUCLEOTIDE SEQUENCE [LARGE SCALE GENOMIC DNA]</scope>
    <source>
        <strain evidence="1">CBS 101.48</strain>
    </source>
</reference>
<evidence type="ECO:0008006" key="3">
    <source>
        <dbReference type="Google" id="ProtNLM"/>
    </source>
</evidence>
<dbReference type="STRING" id="4829.A0A168QCP7"/>
<dbReference type="OMA" id="MARNCKQ"/>
<name>A0A168QCP7_ABSGL</name>
<evidence type="ECO:0000313" key="1">
    <source>
        <dbReference type="EMBL" id="SAM04308.1"/>
    </source>
</evidence>
<dbReference type="AlphaFoldDB" id="A0A168QCP7"/>
<dbReference type="InParanoid" id="A0A168QCP7"/>
<dbReference type="Gene3D" id="3.80.10.10">
    <property type="entry name" value="Ribonuclease Inhibitor"/>
    <property type="match status" value="1"/>
</dbReference>
<dbReference type="SUPFAM" id="SSF52047">
    <property type="entry name" value="RNI-like"/>
    <property type="match status" value="1"/>
</dbReference>
<sequence length="318" mass="36152">MGSLPNELQQSICHFLLTGPTFNVQVFLQLIRVNKQWADFVCNHVYRHYRINKYLPFIGFYNTVVSKHSLLPYGEYIRSLDMTAINKYGVDMRAHALIKCCPNLQTVTLGHPTSLKPATIQWMARNCKQLRTLSIGALESFPFMMECDFSSLTGLTTMIFTTTPLHSSSLLTLPRSLQELHLVRMDALDTGTMITFFEHHQEKQGDGHDSITRLALHRCPQLLDDMTRWLPLHQLKWFSLSGPDVNDDHVMSILSMPGELDTLVLDNTQVTMNLLARLVSASKATGVDKTRCHLQIKTVLLTKNFNIPRDKQGLIKIG</sequence>
<accession>A0A168QCP7</accession>
<organism evidence="1">
    <name type="scientific">Absidia glauca</name>
    <name type="common">Pin mould</name>
    <dbReference type="NCBI Taxonomy" id="4829"/>
    <lineage>
        <taxon>Eukaryota</taxon>
        <taxon>Fungi</taxon>
        <taxon>Fungi incertae sedis</taxon>
        <taxon>Mucoromycota</taxon>
        <taxon>Mucoromycotina</taxon>
        <taxon>Mucoromycetes</taxon>
        <taxon>Mucorales</taxon>
        <taxon>Cunninghamellaceae</taxon>
        <taxon>Absidia</taxon>
    </lineage>
</organism>
<dbReference type="OrthoDB" id="61560at2759"/>
<protein>
    <recommendedName>
        <fullName evidence="3">F-box domain-containing protein</fullName>
    </recommendedName>
</protein>
<evidence type="ECO:0000313" key="2">
    <source>
        <dbReference type="Proteomes" id="UP000078561"/>
    </source>
</evidence>
<dbReference type="InterPro" id="IPR032675">
    <property type="entry name" value="LRR_dom_sf"/>
</dbReference>
<gene>
    <name evidence="1" type="primary">ABSGL_10168.1 scaffold 11802</name>
</gene>